<dbReference type="PANTHER" id="PTHR18834">
    <property type="entry name" value="STEROID RECEPTOR RNA ACTIVATOR 1"/>
    <property type="match status" value="1"/>
</dbReference>
<dbReference type="Pfam" id="PF07304">
    <property type="entry name" value="SRA1"/>
    <property type="match status" value="1"/>
</dbReference>
<dbReference type="PANTHER" id="PTHR18834:SF2">
    <property type="entry name" value="STEROID RECEPTOR RNA ACTIVATOR 1"/>
    <property type="match status" value="1"/>
</dbReference>
<proteinExistence type="predicted"/>
<dbReference type="InterPro" id="IPR040243">
    <property type="entry name" value="Steroid_recept_RNA_1"/>
</dbReference>
<dbReference type="Gene3D" id="1.20.940.10">
    <property type="entry name" value="Functional domain of the splicing factor Prp18"/>
    <property type="match status" value="1"/>
</dbReference>
<dbReference type="GO" id="GO:0003713">
    <property type="term" value="F:transcription coactivator activity"/>
    <property type="evidence" value="ECO:0007669"/>
    <property type="project" value="InterPro"/>
</dbReference>
<evidence type="ECO:0000313" key="4">
    <source>
        <dbReference type="Proteomes" id="UP000324832"/>
    </source>
</evidence>
<dbReference type="GO" id="GO:0005634">
    <property type="term" value="C:nucleus"/>
    <property type="evidence" value="ECO:0007669"/>
    <property type="project" value="TreeGrafter"/>
</dbReference>
<protein>
    <recommendedName>
        <fullName evidence="2">SRA1/Sec31 domain-containing protein</fullName>
    </recommendedName>
</protein>
<gene>
    <name evidence="3" type="ORF">LSINAPIS_LOCUS1982</name>
</gene>
<dbReference type="InterPro" id="IPR009917">
    <property type="entry name" value="SRA1/Sec31"/>
</dbReference>
<feature type="region of interest" description="Disordered" evidence="1">
    <location>
        <begin position="1"/>
        <end position="24"/>
    </location>
</feature>
<evidence type="ECO:0000313" key="3">
    <source>
        <dbReference type="EMBL" id="VVC88674.1"/>
    </source>
</evidence>
<accession>A0A5E4PTF9</accession>
<dbReference type="Proteomes" id="UP000324832">
    <property type="component" value="Unassembled WGS sequence"/>
</dbReference>
<dbReference type="AlphaFoldDB" id="A0A5E4PTF9"/>
<feature type="domain" description="SRA1/Sec31" evidence="2">
    <location>
        <begin position="60"/>
        <end position="187"/>
    </location>
</feature>
<organism evidence="3 4">
    <name type="scientific">Leptidea sinapis</name>
    <dbReference type="NCBI Taxonomy" id="189913"/>
    <lineage>
        <taxon>Eukaryota</taxon>
        <taxon>Metazoa</taxon>
        <taxon>Ecdysozoa</taxon>
        <taxon>Arthropoda</taxon>
        <taxon>Hexapoda</taxon>
        <taxon>Insecta</taxon>
        <taxon>Pterygota</taxon>
        <taxon>Neoptera</taxon>
        <taxon>Endopterygota</taxon>
        <taxon>Lepidoptera</taxon>
        <taxon>Glossata</taxon>
        <taxon>Ditrysia</taxon>
        <taxon>Papilionoidea</taxon>
        <taxon>Pieridae</taxon>
        <taxon>Dismorphiinae</taxon>
        <taxon>Leptidea</taxon>
    </lineage>
</organism>
<evidence type="ECO:0000259" key="2">
    <source>
        <dbReference type="Pfam" id="PF07304"/>
    </source>
</evidence>
<dbReference type="GO" id="GO:0006357">
    <property type="term" value="P:regulation of transcription by RNA polymerase II"/>
    <property type="evidence" value="ECO:0007669"/>
    <property type="project" value="InterPro"/>
</dbReference>
<evidence type="ECO:0000256" key="1">
    <source>
        <dbReference type="SAM" id="MobiDB-lite"/>
    </source>
</evidence>
<keyword evidence="4" id="KW-1185">Reference proteome</keyword>
<reference evidence="3 4" key="1">
    <citation type="submission" date="2017-07" db="EMBL/GenBank/DDBJ databases">
        <authorList>
            <person name="Talla V."/>
            <person name="Backstrom N."/>
        </authorList>
    </citation>
    <scope>NUCLEOTIDE SEQUENCE [LARGE SCALE GENOMIC DNA]</scope>
</reference>
<name>A0A5E4PTF9_9NEOP</name>
<sequence length="202" mass="22420">MEDYKSNTVSGNSRAVFDPGWNDPPTLAYTSQQSNPNRPRNFLNKRVAFPLSNNSSLQSSLPTTVNLPPVAVVPPLITKPISTINIPEVVENGEKMLVEVKEVLIGILESSTELGSKAEGIRKRINTMEDMWRGGKLNVQVQKQMVELSEALKEENLSKADEIHKALMVDHVSCVGTWMPAVKQLIYHSIAKLELLSIDKDN</sequence>
<dbReference type="EMBL" id="FZQP02000371">
    <property type="protein sequence ID" value="VVC88674.1"/>
    <property type="molecule type" value="Genomic_DNA"/>
</dbReference>
<feature type="compositionally biased region" description="Polar residues" evidence="1">
    <location>
        <begin position="1"/>
        <end position="13"/>
    </location>
</feature>